<dbReference type="RefSeq" id="WP_006591565.1">
    <property type="nucleotide sequence ID" value="NZ_BAHD01000015.1"/>
</dbReference>
<gene>
    <name evidence="2" type="ORF">KILIM_015_00950</name>
</gene>
<feature type="compositionally biased region" description="Low complexity" evidence="1">
    <location>
        <begin position="192"/>
        <end position="213"/>
    </location>
</feature>
<comment type="caution">
    <text evidence="2">The sequence shown here is derived from an EMBL/GenBank/DDBJ whole genome shotgun (WGS) entry which is preliminary data.</text>
</comment>
<evidence type="ECO:0000256" key="1">
    <source>
        <dbReference type="SAM" id="MobiDB-lite"/>
    </source>
</evidence>
<dbReference type="Proteomes" id="UP000008366">
    <property type="component" value="Unassembled WGS sequence"/>
</dbReference>
<reference evidence="2 3" key="1">
    <citation type="submission" date="2012-08" db="EMBL/GenBank/DDBJ databases">
        <title>Whole genome shotgun sequence of Kineosphaera limosa NBRC 100340.</title>
        <authorList>
            <person name="Yoshida I."/>
            <person name="Isaki S."/>
            <person name="Hosoyama A."/>
            <person name="Tsuchikane K."/>
            <person name="Katsumata H."/>
            <person name="Ando Y."/>
            <person name="Ohji S."/>
            <person name="Hamada M."/>
            <person name="Tamura T."/>
            <person name="Yamazoe A."/>
            <person name="Yamazaki S."/>
            <person name="Fujita N."/>
        </authorList>
    </citation>
    <scope>NUCLEOTIDE SEQUENCE [LARGE SCALE GENOMIC DNA]</scope>
    <source>
        <strain evidence="2 3">NBRC 100340</strain>
    </source>
</reference>
<dbReference type="eggNOG" id="COG2508">
    <property type="taxonomic scope" value="Bacteria"/>
</dbReference>
<sequence>MRELIVRMTVTDGDAASALRVISHFDALVEHGASTAAIVRAAAALSGSIAGWRDGAGDRTTRMDPAGRTLLEPAPSLEAAWPRVLLDRSGTSSVWLEPTDDDGPLDQLIVERCAQALRAKMPRGGRAASPHELARIACEPEVTDRERADALLSLGLTGRILVAVTSASVVPVPPARCLLDDQWIVLAHSDTGSRSRPGASSSSDSGSSSGSSSGRLTAAASAVSVAPANARVGLCVVDDGDVPGGIRRARRALDLAVAPACGGPTHVTFEALGALATFAEAVDSQAARTAPEIVLLEALRARRPWVPATLRAVTIEASLRQAAGRLHLHHSSLSARLEWLASELGYAVTSPAGRERAAAAWALWRISGLLHEDAPH</sequence>
<protein>
    <submittedName>
        <fullName evidence="2">Putative CdaR family transcriptional regulator</fullName>
    </submittedName>
</protein>
<accession>K6VFR3</accession>
<feature type="region of interest" description="Disordered" evidence="1">
    <location>
        <begin position="190"/>
        <end position="213"/>
    </location>
</feature>
<dbReference type="OrthoDB" id="5051269at2"/>
<proteinExistence type="predicted"/>
<keyword evidence="3" id="KW-1185">Reference proteome</keyword>
<organism evidence="2 3">
    <name type="scientific">Kineosphaera limosa NBRC 100340</name>
    <dbReference type="NCBI Taxonomy" id="1184609"/>
    <lineage>
        <taxon>Bacteria</taxon>
        <taxon>Bacillati</taxon>
        <taxon>Actinomycetota</taxon>
        <taxon>Actinomycetes</taxon>
        <taxon>Micrococcales</taxon>
        <taxon>Dermatophilaceae</taxon>
        <taxon>Kineosphaera</taxon>
    </lineage>
</organism>
<dbReference type="EMBL" id="BAHD01000015">
    <property type="protein sequence ID" value="GAB95033.1"/>
    <property type="molecule type" value="Genomic_DNA"/>
</dbReference>
<evidence type="ECO:0000313" key="3">
    <source>
        <dbReference type="Proteomes" id="UP000008366"/>
    </source>
</evidence>
<dbReference type="Gene3D" id="1.10.10.2840">
    <property type="entry name" value="PucR C-terminal helix-turn-helix domain"/>
    <property type="match status" value="1"/>
</dbReference>
<name>K6VFR3_9MICO</name>
<dbReference type="InterPro" id="IPR042070">
    <property type="entry name" value="PucR_C-HTH_sf"/>
</dbReference>
<dbReference type="STRING" id="1184609.KILIM_015_00950"/>
<evidence type="ECO:0000313" key="2">
    <source>
        <dbReference type="EMBL" id="GAB95033.1"/>
    </source>
</evidence>
<dbReference type="AlphaFoldDB" id="K6VFR3"/>